<dbReference type="AlphaFoldDB" id="A0A4Y9F599"/>
<keyword evidence="3" id="KW-0238">DNA-binding</keyword>
<dbReference type="SMART" id="SM00857">
    <property type="entry name" value="Resolvase"/>
    <property type="match status" value="1"/>
</dbReference>
<dbReference type="InterPro" id="IPR050639">
    <property type="entry name" value="SSR_resolvase"/>
</dbReference>
<reference evidence="8 9" key="1">
    <citation type="submission" date="2019-03" db="EMBL/GenBank/DDBJ databases">
        <title>Diversity of the mouse oral microbiome.</title>
        <authorList>
            <person name="Joseph S."/>
            <person name="Aduse-Opoku J."/>
            <person name="Curtis M."/>
            <person name="Wade W."/>
            <person name="Hashim A."/>
        </authorList>
    </citation>
    <scope>NUCLEOTIDE SEQUENCE [LARGE SCALE GENOMIC DNA]</scope>
    <source>
        <strain evidence="9">irhom_31</strain>
    </source>
</reference>
<dbReference type="PROSITE" id="PS00398">
    <property type="entry name" value="RECOMBINASES_2"/>
    <property type="match status" value="1"/>
</dbReference>
<dbReference type="RefSeq" id="WP_135011612.1">
    <property type="nucleotide sequence ID" value="NZ_JADGLK010000008.1"/>
</dbReference>
<proteinExistence type="inferred from homology"/>
<dbReference type="InterPro" id="IPR006119">
    <property type="entry name" value="Resolv_N"/>
</dbReference>
<dbReference type="Pfam" id="PF00239">
    <property type="entry name" value="Resolvase"/>
    <property type="match status" value="1"/>
</dbReference>
<dbReference type="PROSITE" id="PS51736">
    <property type="entry name" value="RECOMBINASES_3"/>
    <property type="match status" value="1"/>
</dbReference>
<feature type="active site" description="O-(5'-phospho-DNA)-serine intermediate" evidence="5 6">
    <location>
        <position position="14"/>
    </location>
</feature>
<protein>
    <submittedName>
        <fullName evidence="8">Recombinase family protein</fullName>
    </submittedName>
</protein>
<evidence type="ECO:0000256" key="3">
    <source>
        <dbReference type="ARBA" id="ARBA00023125"/>
    </source>
</evidence>
<keyword evidence="4" id="KW-0233">DNA recombination</keyword>
<evidence type="ECO:0000259" key="7">
    <source>
        <dbReference type="PROSITE" id="PS51736"/>
    </source>
</evidence>
<feature type="domain" description="Resolvase/invertase-type recombinase catalytic" evidence="7">
    <location>
        <begin position="6"/>
        <end position="140"/>
    </location>
</feature>
<gene>
    <name evidence="8" type="ORF">E4U03_03535</name>
</gene>
<evidence type="ECO:0000256" key="1">
    <source>
        <dbReference type="ARBA" id="ARBA00009913"/>
    </source>
</evidence>
<dbReference type="GO" id="GO:0003677">
    <property type="term" value="F:DNA binding"/>
    <property type="evidence" value="ECO:0007669"/>
    <property type="project" value="UniProtKB-KW"/>
</dbReference>
<evidence type="ECO:0000256" key="6">
    <source>
        <dbReference type="PROSITE-ProRule" id="PRU10137"/>
    </source>
</evidence>
<evidence type="ECO:0000313" key="8">
    <source>
        <dbReference type="EMBL" id="TFU23423.1"/>
    </source>
</evidence>
<evidence type="ECO:0000313" key="9">
    <source>
        <dbReference type="Proteomes" id="UP000297951"/>
    </source>
</evidence>
<dbReference type="InterPro" id="IPR006118">
    <property type="entry name" value="Recombinase_CS"/>
</dbReference>
<comment type="similarity">
    <text evidence="1">Belongs to the site-specific recombinase resolvase family.</text>
</comment>
<name>A0A4Y9F599_9MICC</name>
<dbReference type="FunFam" id="3.40.50.1390:FF:000001">
    <property type="entry name" value="DNA recombinase"/>
    <property type="match status" value="1"/>
</dbReference>
<dbReference type="PANTHER" id="PTHR30461:SF2">
    <property type="entry name" value="SERINE RECOMBINASE PINE-RELATED"/>
    <property type="match status" value="1"/>
</dbReference>
<dbReference type="CDD" id="cd03768">
    <property type="entry name" value="SR_ResInv"/>
    <property type="match status" value="1"/>
</dbReference>
<evidence type="ECO:0000256" key="4">
    <source>
        <dbReference type="ARBA" id="ARBA00023172"/>
    </source>
</evidence>
<dbReference type="SUPFAM" id="SSF53041">
    <property type="entry name" value="Resolvase-like"/>
    <property type="match status" value="1"/>
</dbReference>
<dbReference type="InterPro" id="IPR036162">
    <property type="entry name" value="Resolvase-like_N_sf"/>
</dbReference>
<dbReference type="GO" id="GO:0015074">
    <property type="term" value="P:DNA integration"/>
    <property type="evidence" value="ECO:0007669"/>
    <property type="project" value="UniProtKB-KW"/>
</dbReference>
<organism evidence="8 9">
    <name type="scientific">Rothia nasimurium</name>
    <dbReference type="NCBI Taxonomy" id="85336"/>
    <lineage>
        <taxon>Bacteria</taxon>
        <taxon>Bacillati</taxon>
        <taxon>Actinomycetota</taxon>
        <taxon>Actinomycetes</taxon>
        <taxon>Micrococcales</taxon>
        <taxon>Micrococcaceae</taxon>
        <taxon>Rothia</taxon>
    </lineage>
</organism>
<evidence type="ECO:0000256" key="5">
    <source>
        <dbReference type="PIRSR" id="PIRSR606118-50"/>
    </source>
</evidence>
<comment type="caution">
    <text evidence="8">The sequence shown here is derived from an EMBL/GenBank/DDBJ whole genome shotgun (WGS) entry which is preliminary data.</text>
</comment>
<dbReference type="EMBL" id="SPQC01000008">
    <property type="protein sequence ID" value="TFU23423.1"/>
    <property type="molecule type" value="Genomic_DNA"/>
</dbReference>
<dbReference type="PROSITE" id="PS00397">
    <property type="entry name" value="RECOMBINASES_1"/>
    <property type="match status" value="1"/>
</dbReference>
<dbReference type="PANTHER" id="PTHR30461">
    <property type="entry name" value="DNA-INVERTASE FROM LAMBDOID PROPHAGE"/>
    <property type="match status" value="1"/>
</dbReference>
<sequence length="207" mass="22480">MTTNHTTIGYARVSTPDQSPELQHQALAQAGCYQIYSDTGVTGRTMARPQFTACLKALRPGDTLMVWKLDRLGRNVKGLSELLEHLEAHNIHFHSLTEGIDTSTPVGKMMFHIIASLAEMESNLISERTRAGLAAIKAKNGGKNGDGPGRPAKLSAAQRGQLVWMRSEVNPQTGRVWSLRELADFFGVGVSTVVRALEVSLSASELP</sequence>
<keyword evidence="2" id="KW-0229">DNA integration</keyword>
<dbReference type="Proteomes" id="UP000297951">
    <property type="component" value="Unassembled WGS sequence"/>
</dbReference>
<dbReference type="OrthoDB" id="3621759at2"/>
<accession>A0A4Y9F599</accession>
<dbReference type="Gene3D" id="3.40.50.1390">
    <property type="entry name" value="Resolvase, N-terminal catalytic domain"/>
    <property type="match status" value="1"/>
</dbReference>
<evidence type="ECO:0000256" key="2">
    <source>
        <dbReference type="ARBA" id="ARBA00022908"/>
    </source>
</evidence>
<dbReference type="GO" id="GO:0000150">
    <property type="term" value="F:DNA strand exchange activity"/>
    <property type="evidence" value="ECO:0007669"/>
    <property type="project" value="InterPro"/>
</dbReference>